<proteinExistence type="predicted"/>
<reference evidence="1 2" key="1">
    <citation type="journal article" date="2016" name="Nat. Commun.">
        <title>Thousands of microbial genomes shed light on interconnected biogeochemical processes in an aquifer system.</title>
        <authorList>
            <person name="Anantharaman K."/>
            <person name="Brown C.T."/>
            <person name="Hug L.A."/>
            <person name="Sharon I."/>
            <person name="Castelle C.J."/>
            <person name="Probst A.J."/>
            <person name="Thomas B.C."/>
            <person name="Singh A."/>
            <person name="Wilkins M.J."/>
            <person name="Karaoz U."/>
            <person name="Brodie E.L."/>
            <person name="Williams K.H."/>
            <person name="Hubbard S.S."/>
            <person name="Banfield J.F."/>
        </authorList>
    </citation>
    <scope>NUCLEOTIDE SEQUENCE [LARGE SCALE GENOMIC DNA]</scope>
</reference>
<dbReference type="SUPFAM" id="SSF51197">
    <property type="entry name" value="Clavaminate synthase-like"/>
    <property type="match status" value="1"/>
</dbReference>
<name>A0A1G2N8E1_9BACT</name>
<protein>
    <recommendedName>
        <fullName evidence="3">Phytanoyl-CoA dioxygenase</fullName>
    </recommendedName>
</protein>
<organism evidence="1 2">
    <name type="scientific">Candidatus Taylorbacteria bacterium RIFCSPLOWO2_01_FULL_45_15b</name>
    <dbReference type="NCBI Taxonomy" id="1802319"/>
    <lineage>
        <taxon>Bacteria</taxon>
        <taxon>Candidatus Tayloriibacteriota</taxon>
    </lineage>
</organism>
<accession>A0A1G2N8E1</accession>
<dbReference type="AlphaFoldDB" id="A0A1G2N8E1"/>
<dbReference type="Proteomes" id="UP000176221">
    <property type="component" value="Unassembled WGS sequence"/>
</dbReference>
<gene>
    <name evidence="1" type="ORF">A2928_00100</name>
</gene>
<comment type="caution">
    <text evidence="1">The sequence shown here is derived from an EMBL/GenBank/DDBJ whole genome shotgun (WGS) entry which is preliminary data.</text>
</comment>
<evidence type="ECO:0000313" key="1">
    <source>
        <dbReference type="EMBL" id="OHA32395.1"/>
    </source>
</evidence>
<dbReference type="EMBL" id="MHRX01000047">
    <property type="protein sequence ID" value="OHA32395.1"/>
    <property type="molecule type" value="Genomic_DNA"/>
</dbReference>
<dbReference type="STRING" id="1802319.A2928_00100"/>
<sequence length="254" mass="29005">MYKLIWHAKNALPKIQYHLRKKKSLSPEAEIIYEKMLREGYAVESTDIHEIRKESDNILAANPGYKHHIENKVPVGTGKAKEWIYAFDLPPDGPMMRFAKSDFLKTLAEKYLGMDPVLTEAHLSVTIPTDELKGSNIWHRDRGDFMYFRAFIYIDDIGASTGGELGYVPKSHSRGVYKKYFKNKGALGVRIKDENMKLSSLQMYGNAGTIVFCDTSGIHKNSISSKPVRKILIVYATQAHSRNKEYQELTKTQK</sequence>
<dbReference type="Gene3D" id="2.60.120.620">
    <property type="entry name" value="q2cbj1_9rhob like domain"/>
    <property type="match status" value="1"/>
</dbReference>
<evidence type="ECO:0000313" key="2">
    <source>
        <dbReference type="Proteomes" id="UP000176221"/>
    </source>
</evidence>
<evidence type="ECO:0008006" key="3">
    <source>
        <dbReference type="Google" id="ProtNLM"/>
    </source>
</evidence>